<evidence type="ECO:0000313" key="5">
    <source>
        <dbReference type="EMBL" id="WEF51426.1"/>
    </source>
</evidence>
<dbReference type="InterPro" id="IPR011010">
    <property type="entry name" value="DNA_brk_join_enz"/>
</dbReference>
<keyword evidence="6" id="KW-1185">Reference proteome</keyword>
<feature type="domain" description="Tyr recombinase" evidence="4">
    <location>
        <begin position="13"/>
        <end position="167"/>
    </location>
</feature>
<name>A0ABY8BR66_AFICR</name>
<evidence type="ECO:0000256" key="2">
    <source>
        <dbReference type="ARBA" id="ARBA00022908"/>
    </source>
</evidence>
<dbReference type="InterPro" id="IPR002104">
    <property type="entry name" value="Integrase_catalytic"/>
</dbReference>
<dbReference type="Gene3D" id="1.10.443.10">
    <property type="entry name" value="Intergrase catalytic core"/>
    <property type="match status" value="1"/>
</dbReference>
<evidence type="ECO:0000313" key="6">
    <source>
        <dbReference type="Proteomes" id="UP001213907"/>
    </source>
</evidence>
<evidence type="ECO:0000256" key="1">
    <source>
        <dbReference type="ARBA" id="ARBA00008857"/>
    </source>
</evidence>
<accession>A0ABY8BR66</accession>
<dbReference type="InterPro" id="IPR050808">
    <property type="entry name" value="Phage_Integrase"/>
</dbReference>
<evidence type="ECO:0000259" key="4">
    <source>
        <dbReference type="Pfam" id="PF00589"/>
    </source>
</evidence>
<dbReference type="SUPFAM" id="SSF56349">
    <property type="entry name" value="DNA breaking-rejoining enzymes"/>
    <property type="match status" value="1"/>
</dbReference>
<proteinExistence type="inferred from homology"/>
<reference evidence="5 6" key="1">
    <citation type="submission" date="2022-11" db="EMBL/GenBank/DDBJ databases">
        <authorList>
            <person name="Siebert D."/>
            <person name="Busche T."/>
            <person name="Saydam E."/>
            <person name="Kalinowski J."/>
            <person name="Ruckert C."/>
            <person name="Blombach B."/>
        </authorList>
    </citation>
    <scope>NUCLEOTIDE SEQUENCE [LARGE SCALE GENOMIC DNA]</scope>
    <source>
        <strain evidence="5 6">DSM 1083</strain>
    </source>
</reference>
<dbReference type="PANTHER" id="PTHR30629:SF2">
    <property type="entry name" value="PROPHAGE INTEGRASE INTS-RELATED"/>
    <property type="match status" value="1"/>
</dbReference>
<dbReference type="RefSeq" id="WP_338063141.1">
    <property type="nucleotide sequence ID" value="NZ_BAABDX010000001.1"/>
</dbReference>
<sequence length="190" mass="21712">MAKVVHHAALPIDETPPLMARLRSEDSVTSRALEFCILTASRTSETLEMKWDELDFENRLWTIPAERMKAAREHRVPLSARALIILSEMEKLRFSDYVFPGLRRNRPLSNSALGMALGRHGQPDVTAHGFRSTFRDWAAERTDFANEVVEMALAHTISNKVEAAYRRGDLFEKRRNLAQAWADFCEPTTL</sequence>
<dbReference type="PANTHER" id="PTHR30629">
    <property type="entry name" value="PROPHAGE INTEGRASE"/>
    <property type="match status" value="1"/>
</dbReference>
<dbReference type="EMBL" id="CP113162">
    <property type="protein sequence ID" value="WEF51426.1"/>
    <property type="molecule type" value="Genomic_DNA"/>
</dbReference>
<dbReference type="CDD" id="cd00801">
    <property type="entry name" value="INT_P4_C"/>
    <property type="match status" value="1"/>
</dbReference>
<comment type="similarity">
    <text evidence="1">Belongs to the 'phage' integrase family.</text>
</comment>
<dbReference type="InterPro" id="IPR013762">
    <property type="entry name" value="Integrase-like_cat_sf"/>
</dbReference>
<protein>
    <submittedName>
        <fullName evidence="5">Site-specific integrase</fullName>
    </submittedName>
</protein>
<gene>
    <name evidence="5" type="ORF">AFIC_003015</name>
</gene>
<dbReference type="Proteomes" id="UP001213907">
    <property type="component" value="Chromosome"/>
</dbReference>
<organism evidence="5 6">
    <name type="scientific">Afipia carboxydohydrogena</name>
    <name type="common">Pseudomonas carboxydohydrogena</name>
    <dbReference type="NCBI Taxonomy" id="290"/>
    <lineage>
        <taxon>Bacteria</taxon>
        <taxon>Pseudomonadati</taxon>
        <taxon>Pseudomonadota</taxon>
        <taxon>Alphaproteobacteria</taxon>
        <taxon>Hyphomicrobiales</taxon>
        <taxon>Nitrobacteraceae</taxon>
        <taxon>Afipia</taxon>
    </lineage>
</organism>
<evidence type="ECO:0000256" key="3">
    <source>
        <dbReference type="ARBA" id="ARBA00023172"/>
    </source>
</evidence>
<keyword evidence="3" id="KW-0233">DNA recombination</keyword>
<keyword evidence="2" id="KW-0229">DNA integration</keyword>
<dbReference type="Pfam" id="PF00589">
    <property type="entry name" value="Phage_integrase"/>
    <property type="match status" value="1"/>
</dbReference>